<sequence>MKVARDQRPVRANASEGLSIAVELVSGCGHAFWPRPGRRISARPADTFADLAAAIDAAFGRRDLEHPRMFVLPGEVEVSWTDWCDGPAFTGTADGRTCRLEILRPGDSFTYLFDLSRDWSHLCRVRASGGRGCAR</sequence>
<dbReference type="RefSeq" id="WP_203810108.1">
    <property type="nucleotide sequence ID" value="NZ_BOMG01000138.1"/>
</dbReference>
<name>A0ABQ3XTF4_9ACTN</name>
<evidence type="ECO:0000313" key="1">
    <source>
        <dbReference type="EMBL" id="GID61797.1"/>
    </source>
</evidence>
<protein>
    <submittedName>
        <fullName evidence="1">Uncharacterized protein</fullName>
    </submittedName>
</protein>
<reference evidence="1 2" key="1">
    <citation type="submission" date="2021-01" db="EMBL/GenBank/DDBJ databases">
        <title>Whole genome shotgun sequence of Actinoplanes couchii NBRC 106145.</title>
        <authorList>
            <person name="Komaki H."/>
            <person name="Tamura T."/>
        </authorList>
    </citation>
    <scope>NUCLEOTIDE SEQUENCE [LARGE SCALE GENOMIC DNA]</scope>
    <source>
        <strain evidence="1 2">NBRC 106145</strain>
    </source>
</reference>
<gene>
    <name evidence="1" type="ORF">Aco03nite_102010</name>
</gene>
<dbReference type="SUPFAM" id="SSF159941">
    <property type="entry name" value="MM3350-like"/>
    <property type="match status" value="1"/>
</dbReference>
<accession>A0ABQ3XTF4</accession>
<organism evidence="1 2">
    <name type="scientific">Actinoplanes couchii</name>
    <dbReference type="NCBI Taxonomy" id="403638"/>
    <lineage>
        <taxon>Bacteria</taxon>
        <taxon>Bacillati</taxon>
        <taxon>Actinomycetota</taxon>
        <taxon>Actinomycetes</taxon>
        <taxon>Micromonosporales</taxon>
        <taxon>Micromonosporaceae</taxon>
        <taxon>Actinoplanes</taxon>
    </lineage>
</organism>
<dbReference type="Proteomes" id="UP000612282">
    <property type="component" value="Unassembled WGS sequence"/>
</dbReference>
<dbReference type="InterPro" id="IPR024047">
    <property type="entry name" value="MM3350-like_sf"/>
</dbReference>
<comment type="caution">
    <text evidence="1">The sequence shown here is derived from an EMBL/GenBank/DDBJ whole genome shotgun (WGS) entry which is preliminary data.</text>
</comment>
<keyword evidence="2" id="KW-1185">Reference proteome</keyword>
<dbReference type="EMBL" id="BOMG01000138">
    <property type="protein sequence ID" value="GID61797.1"/>
    <property type="molecule type" value="Genomic_DNA"/>
</dbReference>
<evidence type="ECO:0000313" key="2">
    <source>
        <dbReference type="Proteomes" id="UP000612282"/>
    </source>
</evidence>
<proteinExistence type="predicted"/>
<dbReference type="Gene3D" id="3.10.290.30">
    <property type="entry name" value="MM3350-like"/>
    <property type="match status" value="1"/>
</dbReference>